<organism evidence="3 4">
    <name type="scientific">Paenibacillus sepulcri</name>
    <dbReference type="NCBI Taxonomy" id="359917"/>
    <lineage>
        <taxon>Bacteria</taxon>
        <taxon>Bacillati</taxon>
        <taxon>Bacillota</taxon>
        <taxon>Bacilli</taxon>
        <taxon>Bacillales</taxon>
        <taxon>Paenibacillaceae</taxon>
        <taxon>Paenibacillus</taxon>
    </lineage>
</organism>
<dbReference type="SUPFAM" id="SSF140566">
    <property type="entry name" value="FlgN-like"/>
    <property type="match status" value="1"/>
</dbReference>
<evidence type="ECO:0000256" key="2">
    <source>
        <dbReference type="SAM" id="Coils"/>
    </source>
</evidence>
<dbReference type="InterPro" id="IPR036679">
    <property type="entry name" value="FlgN-like_sf"/>
</dbReference>
<accession>A0ABS7C053</accession>
<evidence type="ECO:0000256" key="1">
    <source>
        <dbReference type="ARBA" id="ARBA00022795"/>
    </source>
</evidence>
<keyword evidence="2" id="KW-0175">Coiled coil</keyword>
<evidence type="ECO:0000313" key="4">
    <source>
        <dbReference type="Proteomes" id="UP001519887"/>
    </source>
</evidence>
<dbReference type="EMBL" id="JAHZIK010000177">
    <property type="protein sequence ID" value="MBW7454269.1"/>
    <property type="molecule type" value="Genomic_DNA"/>
</dbReference>
<dbReference type="Gene3D" id="1.20.58.300">
    <property type="entry name" value="FlgN-like"/>
    <property type="match status" value="1"/>
</dbReference>
<comment type="caution">
    <text evidence="3">The sequence shown here is derived from an EMBL/GenBank/DDBJ whole genome shotgun (WGS) entry which is preliminary data.</text>
</comment>
<dbReference type="InterPro" id="IPR007809">
    <property type="entry name" value="FlgN-like"/>
</dbReference>
<sequence length="166" mass="19126">MSVEIIVETLEKQAELYALLLETAKLKTPVLVKNEVEQLNAIIQKERKLLVQAEKLELQRMQYSHSYFQSIGVIRYKGGKIIDIIRTITSPQEKKELTELHGKLTGLLDELQKVNKLNQELTMQSLKFIDYSIDLVIEDPNDSVTYQHPMNTGYGNQRNGFFDTRG</sequence>
<feature type="coiled-coil region" evidence="2">
    <location>
        <begin position="7"/>
        <end position="56"/>
    </location>
</feature>
<proteinExistence type="predicted"/>
<keyword evidence="4" id="KW-1185">Reference proteome</keyword>
<keyword evidence="1" id="KW-1005">Bacterial flagellum biogenesis</keyword>
<dbReference type="Pfam" id="PF05130">
    <property type="entry name" value="FlgN"/>
    <property type="match status" value="1"/>
</dbReference>
<dbReference type="Proteomes" id="UP001519887">
    <property type="component" value="Unassembled WGS sequence"/>
</dbReference>
<keyword evidence="3" id="KW-0969">Cilium</keyword>
<dbReference type="RefSeq" id="WP_210039011.1">
    <property type="nucleotide sequence ID" value="NZ_JBHLVU010000043.1"/>
</dbReference>
<reference evidence="3 4" key="1">
    <citation type="submission" date="2021-07" db="EMBL/GenBank/DDBJ databases">
        <title>Paenibacillus radiodurans sp. nov., isolated from the southeastern edge of Tengger Desert.</title>
        <authorList>
            <person name="Zhang G."/>
        </authorList>
    </citation>
    <scope>NUCLEOTIDE SEQUENCE [LARGE SCALE GENOMIC DNA]</scope>
    <source>
        <strain evidence="3 4">CCM 7311</strain>
    </source>
</reference>
<gene>
    <name evidence="3" type="ORF">K0U00_09530</name>
</gene>
<name>A0ABS7C053_9BACL</name>
<keyword evidence="3" id="KW-0282">Flagellum</keyword>
<protein>
    <submittedName>
        <fullName evidence="3">Flagellar protein FlgN</fullName>
    </submittedName>
</protein>
<keyword evidence="3" id="KW-0966">Cell projection</keyword>
<evidence type="ECO:0000313" key="3">
    <source>
        <dbReference type="EMBL" id="MBW7454269.1"/>
    </source>
</evidence>